<dbReference type="KEGG" id="mde:101894376"/>
<keyword evidence="3 11" id="KW-0812">Transmembrane</keyword>
<name>A0A1I8MBY5_MUSDO</name>
<dbReference type="GO" id="GO:0000139">
    <property type="term" value="C:Golgi membrane"/>
    <property type="evidence" value="ECO:0007669"/>
    <property type="project" value="UniProtKB-SubCell"/>
</dbReference>
<dbReference type="STRING" id="7370.A0A1I8MBY5"/>
<dbReference type="SUPFAM" id="SSF50370">
    <property type="entry name" value="Ricin B-like lectins"/>
    <property type="match status" value="1"/>
</dbReference>
<evidence type="ECO:0000259" key="13">
    <source>
        <dbReference type="SMART" id="SM00458"/>
    </source>
</evidence>
<keyword evidence="10" id="KW-0325">Glycoprotein</keyword>
<dbReference type="EC" id="2.4.1.-" evidence="11"/>
<comment type="subcellular location">
    <subcellularLocation>
        <location evidence="1 11">Golgi apparatus membrane</location>
        <topology evidence="1 11">Single-pass type II membrane protein</topology>
    </subcellularLocation>
</comment>
<dbReference type="Gene3D" id="3.90.550.10">
    <property type="entry name" value="Spore Coat Polysaccharide Biosynthesis Protein SpsA, Chain A"/>
    <property type="match status" value="1"/>
</dbReference>
<accession>A0A1I8MBY5</accession>
<feature type="transmembrane region" description="Helical" evidence="11">
    <location>
        <begin position="18"/>
        <end position="36"/>
    </location>
</feature>
<dbReference type="CDD" id="cd02510">
    <property type="entry name" value="pp-GalNAc-T"/>
    <property type="match status" value="1"/>
</dbReference>
<dbReference type="PANTHER" id="PTHR11675">
    <property type="entry name" value="N-ACETYLGALACTOSAMINYLTRANSFERASE"/>
    <property type="match status" value="1"/>
</dbReference>
<dbReference type="GO" id="GO:0030246">
    <property type="term" value="F:carbohydrate binding"/>
    <property type="evidence" value="ECO:0007669"/>
    <property type="project" value="UniProtKB-KW"/>
</dbReference>
<evidence type="ECO:0000256" key="6">
    <source>
        <dbReference type="ARBA" id="ARBA00022989"/>
    </source>
</evidence>
<dbReference type="OrthoDB" id="21085at2759"/>
<feature type="domain" description="Ricin B lectin" evidence="13">
    <location>
        <begin position="512"/>
        <end position="643"/>
    </location>
</feature>
<keyword evidence="9 11" id="KW-1015">Disulfide bond</keyword>
<dbReference type="Gene3D" id="2.80.10.50">
    <property type="match status" value="1"/>
</dbReference>
<dbReference type="SUPFAM" id="SSF53448">
    <property type="entry name" value="Nucleotide-diphospho-sugar transferases"/>
    <property type="match status" value="1"/>
</dbReference>
<dbReference type="Pfam" id="PF00535">
    <property type="entry name" value="Glycos_transf_2"/>
    <property type="match status" value="1"/>
</dbReference>
<evidence type="ECO:0000256" key="7">
    <source>
        <dbReference type="ARBA" id="ARBA00023034"/>
    </source>
</evidence>
<dbReference type="EnsemblMetazoa" id="MDOA003323-RA">
    <property type="protein sequence ID" value="MDOA003323-PA"/>
    <property type="gene ID" value="MDOA003323"/>
</dbReference>
<dbReference type="InterPro" id="IPR001173">
    <property type="entry name" value="Glyco_trans_2-like"/>
</dbReference>
<dbReference type="InterPro" id="IPR045885">
    <property type="entry name" value="GalNAc-T"/>
</dbReference>
<sequence>MTKIKKRAVKQRKSYKPVFYALAALFVAIFATLFVGRRTPKTDNVAVIEQNSTSEDVTPAFRNDVPLTTLRPPRPPKRHPLRIPKENLTNYFSERKKQKISINADYFRLPEVIGLRKDWEDLELIRADQQRQGLGEQGQAATFESNIPSEILEKTSLENGFNAILSDQISVNRSVPDVRPEGCLSKPYLAQLPTVSVVIPFYNEYFSVLARTLHSIVNRTPPQLLVEIIIVDDGSVREYLKDRLDEYVGRNFGDLVKILRLPQRRGLIAARLAGARMAKGDVLVFFDSHIECSYNWLPPLLEPIALNHRIATCPIVDVIEHATFQYQAAEKSGVRGAFDWSMLYKMLPQLPEFGGDSSMPYPNPIMMGGLFAINREFFWELGGYDEGLDIWGAEQYELSFKIWMCGGYLYDVPCSRVAHIFRGPWKTEEKPRDYNFVARNHKRVAEVWMDDYKYHFYKKNPELYHNLDAGDLSKQQELRQTLECKTFQWFLDEIVPDLLLKYPVDQFENYASGAIQSLAFPQYCLDTLNNGRQSEVGLYPCAENKTFPQPNQFWELSEHRDVRQHDGDLCLDVPGLNPNSKVLMWPCHQQGGNQFWFYDRELKWLVHGQAGINCLEAVRQGDQMSVIANACDNSNPRMKWQFATINEELLDTFHFGLD</sequence>
<keyword evidence="8 11" id="KW-0472">Membrane</keyword>
<dbReference type="CDD" id="cd23462">
    <property type="entry name" value="beta-trefoil_Ricin_Pgant9-like"/>
    <property type="match status" value="1"/>
</dbReference>
<comment type="cofactor">
    <cofactor evidence="11">
        <name>Mn(2+)</name>
        <dbReference type="ChEBI" id="CHEBI:29035"/>
    </cofactor>
</comment>
<dbReference type="VEuPathDB" id="VectorBase:MDOMA2_001098"/>
<dbReference type="InterPro" id="IPR029044">
    <property type="entry name" value="Nucleotide-diphossugar_trans"/>
</dbReference>
<proteinExistence type="inferred from homology"/>
<dbReference type="GO" id="GO:0004653">
    <property type="term" value="F:polypeptide N-acetylgalactosaminyltransferase activity"/>
    <property type="evidence" value="ECO:0007669"/>
    <property type="project" value="TreeGrafter"/>
</dbReference>
<evidence type="ECO:0000256" key="8">
    <source>
        <dbReference type="ARBA" id="ARBA00023136"/>
    </source>
</evidence>
<keyword evidence="4 11" id="KW-0430">Lectin</keyword>
<dbReference type="Pfam" id="PF00652">
    <property type="entry name" value="Ricin_B_lectin"/>
    <property type="match status" value="1"/>
</dbReference>
<keyword evidence="11" id="KW-0464">Manganese</keyword>
<keyword evidence="11" id="KW-0328">Glycosyltransferase</keyword>
<dbReference type="eggNOG" id="KOG3736">
    <property type="taxonomic scope" value="Eukaryota"/>
</dbReference>
<dbReference type="AlphaFoldDB" id="A0A1I8MBY5"/>
<keyword evidence="6 11" id="KW-1133">Transmembrane helix</keyword>
<evidence type="ECO:0000256" key="12">
    <source>
        <dbReference type="SAM" id="MobiDB-lite"/>
    </source>
</evidence>
<evidence type="ECO:0000256" key="2">
    <source>
        <dbReference type="ARBA" id="ARBA00005680"/>
    </source>
</evidence>
<dbReference type="RefSeq" id="XP_005180791.2">
    <property type="nucleotide sequence ID" value="XM_005180734.4"/>
</dbReference>
<dbReference type="PANTHER" id="PTHR11675:SF134">
    <property type="entry name" value="N-ACETYLGALACTOSAMINYLTRANSFERASE 4-RELATED"/>
    <property type="match status" value="1"/>
</dbReference>
<evidence type="ECO:0000256" key="10">
    <source>
        <dbReference type="ARBA" id="ARBA00023180"/>
    </source>
</evidence>
<dbReference type="UniPathway" id="UPA00378"/>
<evidence type="ECO:0000256" key="9">
    <source>
        <dbReference type="ARBA" id="ARBA00023157"/>
    </source>
</evidence>
<dbReference type="InterPro" id="IPR000772">
    <property type="entry name" value="Ricin_B_lectin"/>
</dbReference>
<dbReference type="InterPro" id="IPR035992">
    <property type="entry name" value="Ricin_B-like_lectins"/>
</dbReference>
<protein>
    <recommendedName>
        <fullName evidence="11">Polypeptide N-acetylgalactosaminyltransferase</fullName>
        <ecNumber evidence="11">2.4.1.-</ecNumber>
    </recommendedName>
    <alternativeName>
        <fullName evidence="11">Protein-UDP acetylgalactosaminyltransferase</fullName>
    </alternativeName>
</protein>
<evidence type="ECO:0000256" key="5">
    <source>
        <dbReference type="ARBA" id="ARBA00022968"/>
    </source>
</evidence>
<keyword evidence="7 11" id="KW-0333">Golgi apparatus</keyword>
<organism evidence="14">
    <name type="scientific">Musca domestica</name>
    <name type="common">House fly</name>
    <dbReference type="NCBI Taxonomy" id="7370"/>
    <lineage>
        <taxon>Eukaryota</taxon>
        <taxon>Metazoa</taxon>
        <taxon>Ecdysozoa</taxon>
        <taxon>Arthropoda</taxon>
        <taxon>Hexapoda</taxon>
        <taxon>Insecta</taxon>
        <taxon>Pterygota</taxon>
        <taxon>Neoptera</taxon>
        <taxon>Endopterygota</taxon>
        <taxon>Diptera</taxon>
        <taxon>Brachycera</taxon>
        <taxon>Muscomorpha</taxon>
        <taxon>Muscoidea</taxon>
        <taxon>Muscidae</taxon>
        <taxon>Musca</taxon>
    </lineage>
</organism>
<comment type="pathway">
    <text evidence="11">Protein modification; protein glycosylation.</text>
</comment>
<dbReference type="SMART" id="SM00458">
    <property type="entry name" value="RICIN"/>
    <property type="match status" value="1"/>
</dbReference>
<evidence type="ECO:0000313" key="14">
    <source>
        <dbReference type="EnsemblMetazoa" id="MDOA003323-PA"/>
    </source>
</evidence>
<gene>
    <name evidence="14" type="primary">101894376</name>
</gene>
<evidence type="ECO:0000256" key="11">
    <source>
        <dbReference type="RuleBase" id="RU361242"/>
    </source>
</evidence>
<feature type="region of interest" description="Disordered" evidence="12">
    <location>
        <begin position="58"/>
        <end position="82"/>
    </location>
</feature>
<comment type="similarity">
    <text evidence="2 11">Belongs to the glycosyltransferase 2 family. GalNAc-T subfamily.</text>
</comment>
<dbReference type="PROSITE" id="PS50231">
    <property type="entry name" value="RICIN_B_LECTIN"/>
    <property type="match status" value="1"/>
</dbReference>
<keyword evidence="5" id="KW-0735">Signal-anchor</keyword>
<evidence type="ECO:0000256" key="3">
    <source>
        <dbReference type="ARBA" id="ARBA00022692"/>
    </source>
</evidence>
<evidence type="ECO:0000256" key="4">
    <source>
        <dbReference type="ARBA" id="ARBA00022734"/>
    </source>
</evidence>
<keyword evidence="11" id="KW-0808">Transferase</keyword>
<dbReference type="VEuPathDB" id="VectorBase:MDOA003323"/>
<reference evidence="14" key="1">
    <citation type="submission" date="2020-05" db="UniProtKB">
        <authorList>
            <consortium name="EnsemblMetazoa"/>
        </authorList>
    </citation>
    <scope>IDENTIFICATION</scope>
    <source>
        <strain evidence="14">Aabys</strain>
    </source>
</reference>
<dbReference type="GO" id="GO:0006493">
    <property type="term" value="P:protein O-linked glycosylation"/>
    <property type="evidence" value="ECO:0007669"/>
    <property type="project" value="TreeGrafter"/>
</dbReference>
<evidence type="ECO:0000256" key="1">
    <source>
        <dbReference type="ARBA" id="ARBA00004323"/>
    </source>
</evidence>